<keyword evidence="12" id="KW-0564">Palmitate</keyword>
<evidence type="ECO:0000256" key="2">
    <source>
        <dbReference type="ARBA" id="ARBA00009450"/>
    </source>
</evidence>
<accession>A0A6H2H7A4</accession>
<dbReference type="InterPro" id="IPR049712">
    <property type="entry name" value="Poly_export"/>
</dbReference>
<feature type="domain" description="SLBB" evidence="17">
    <location>
        <begin position="284"/>
        <end position="366"/>
    </location>
</feature>
<dbReference type="KEGG" id="pvac:HC248_01044"/>
<feature type="signal peptide" evidence="15">
    <location>
        <begin position="1"/>
        <end position="31"/>
    </location>
</feature>
<keyword evidence="10" id="KW-0626">Porin</keyword>
<keyword evidence="6" id="KW-0812">Transmembrane</keyword>
<dbReference type="AlphaFoldDB" id="A0A6H2H7A4"/>
<keyword evidence="11" id="KW-0472">Membrane</keyword>
<evidence type="ECO:0000256" key="14">
    <source>
        <dbReference type="ARBA" id="ARBA00023288"/>
    </source>
</evidence>
<evidence type="ECO:0000256" key="9">
    <source>
        <dbReference type="ARBA" id="ARBA00023065"/>
    </source>
</evidence>
<evidence type="ECO:0000256" key="5">
    <source>
        <dbReference type="ARBA" id="ARBA00022597"/>
    </source>
</evidence>
<evidence type="ECO:0000256" key="10">
    <source>
        <dbReference type="ARBA" id="ARBA00023114"/>
    </source>
</evidence>
<keyword evidence="13" id="KW-0998">Cell outer membrane</keyword>
<dbReference type="InterPro" id="IPR054765">
    <property type="entry name" value="SLBB_dom"/>
</dbReference>
<comment type="subcellular location">
    <subcellularLocation>
        <location evidence="1">Cell outer membrane</location>
        <topology evidence="1">Multi-pass membrane protein</topology>
    </subcellularLocation>
</comment>
<dbReference type="InterPro" id="IPR003715">
    <property type="entry name" value="Poly_export_N"/>
</dbReference>
<dbReference type="GO" id="GO:0046930">
    <property type="term" value="C:pore complex"/>
    <property type="evidence" value="ECO:0007669"/>
    <property type="project" value="UniProtKB-KW"/>
</dbReference>
<keyword evidence="14" id="KW-0449">Lipoprotein</keyword>
<comment type="similarity">
    <text evidence="2">Belongs to the BexD/CtrA/VexA family.</text>
</comment>
<evidence type="ECO:0000256" key="12">
    <source>
        <dbReference type="ARBA" id="ARBA00023139"/>
    </source>
</evidence>
<dbReference type="Proteomes" id="UP000502041">
    <property type="component" value="Chromosome"/>
</dbReference>
<feature type="chain" id="PRO_5026336951" description="Polysialic acid transport protein KpsD" evidence="15">
    <location>
        <begin position="32"/>
        <end position="397"/>
    </location>
</feature>
<evidence type="ECO:0000259" key="16">
    <source>
        <dbReference type="Pfam" id="PF02563"/>
    </source>
</evidence>
<keyword evidence="9" id="KW-0406">Ion transport</keyword>
<evidence type="ECO:0000256" key="6">
    <source>
        <dbReference type="ARBA" id="ARBA00022692"/>
    </source>
</evidence>
<dbReference type="PANTHER" id="PTHR33619:SF3">
    <property type="entry name" value="POLYSACCHARIDE EXPORT PROTEIN GFCE-RELATED"/>
    <property type="match status" value="1"/>
</dbReference>
<feature type="domain" description="Polysaccharide export protein N-terminal" evidence="16">
    <location>
        <begin position="104"/>
        <end position="193"/>
    </location>
</feature>
<reference evidence="18 19" key="1">
    <citation type="submission" date="2020-04" db="EMBL/GenBank/DDBJ databases">
        <title>Complete genome of a Psychrophilic, Marine, Gas Vacuolate Bacterium Polaromonas vacuolata KCTC 22033T.</title>
        <authorList>
            <person name="Hwang K."/>
            <person name="Kim K.M."/>
        </authorList>
    </citation>
    <scope>NUCLEOTIDE SEQUENCE [LARGE SCALE GENOMIC DNA]</scope>
    <source>
        <strain evidence="18 19">KCTC 22033</strain>
    </source>
</reference>
<dbReference type="Pfam" id="PF22461">
    <property type="entry name" value="SLBB_2"/>
    <property type="match status" value="2"/>
</dbReference>
<dbReference type="PANTHER" id="PTHR33619">
    <property type="entry name" value="POLYSACCHARIDE EXPORT PROTEIN GFCE-RELATED"/>
    <property type="match status" value="1"/>
</dbReference>
<evidence type="ECO:0000256" key="8">
    <source>
        <dbReference type="ARBA" id="ARBA00023047"/>
    </source>
</evidence>
<gene>
    <name evidence="18" type="ORF">HC248_01044</name>
</gene>
<dbReference type="EMBL" id="CP051461">
    <property type="protein sequence ID" value="QJC55761.1"/>
    <property type="molecule type" value="Genomic_DNA"/>
</dbReference>
<dbReference type="Pfam" id="PF02563">
    <property type="entry name" value="Poly_export"/>
    <property type="match status" value="1"/>
</dbReference>
<keyword evidence="5" id="KW-0762">Sugar transport</keyword>
<sequence length="397" mass="42240">MFTLNSLNFRSSKLLTLFLTLSTILGGCAYAPGQSMGDYKNPSSPANPWSITTQRAPEGAQLLGLQGLPEGPISITPALIRQQRSAKLLVNNAGPDLTRLFGVAKPYEIGFGDVLSIVVWGHPELASLATGGGVDGTGVVAVASGYNVNTDGLIQFPFIGSIKLTGLTEIAARDKLTKSLAKFIKDPEISLRVQAFRSSRVYVEGEVRTPGMQAINDVPLSLPELLGRTGGLTVLADRSSVFVTRDSVTTRINLADLERQKISPGSILLSNKDSVRVGSREDSKVFVLGEVSRPSTLLMRDGRMSLGEALGDAGGISQITGDPRQVYVLRNGAAGTPDIFHLDAGTTVSYALAGNFELMPRDVVFVDPSDLVRFNRVISLLLPSTQGVNSAIDISKK</sequence>
<protein>
    <recommendedName>
        <fullName evidence="20">Polysialic acid transport protein KpsD</fullName>
    </recommendedName>
</protein>
<name>A0A6H2H7A4_9BURK</name>
<dbReference type="GO" id="GO:0015288">
    <property type="term" value="F:porin activity"/>
    <property type="evidence" value="ECO:0007669"/>
    <property type="project" value="UniProtKB-KW"/>
</dbReference>
<keyword evidence="7 15" id="KW-0732">Signal</keyword>
<evidence type="ECO:0000259" key="17">
    <source>
        <dbReference type="Pfam" id="PF22461"/>
    </source>
</evidence>
<evidence type="ECO:0000256" key="13">
    <source>
        <dbReference type="ARBA" id="ARBA00023237"/>
    </source>
</evidence>
<dbReference type="Gene3D" id="3.30.1950.10">
    <property type="entry name" value="wza like domain"/>
    <property type="match status" value="1"/>
</dbReference>
<feature type="domain" description="SLBB" evidence="17">
    <location>
        <begin position="200"/>
        <end position="277"/>
    </location>
</feature>
<evidence type="ECO:0000256" key="11">
    <source>
        <dbReference type="ARBA" id="ARBA00023136"/>
    </source>
</evidence>
<evidence type="ECO:0000313" key="18">
    <source>
        <dbReference type="EMBL" id="QJC55761.1"/>
    </source>
</evidence>
<evidence type="ECO:0000313" key="19">
    <source>
        <dbReference type="Proteomes" id="UP000502041"/>
    </source>
</evidence>
<keyword evidence="4" id="KW-1134">Transmembrane beta strand</keyword>
<dbReference type="GO" id="GO:0009279">
    <property type="term" value="C:cell outer membrane"/>
    <property type="evidence" value="ECO:0007669"/>
    <property type="project" value="UniProtKB-SubCell"/>
</dbReference>
<dbReference type="GO" id="GO:0015159">
    <property type="term" value="F:polysaccharide transmembrane transporter activity"/>
    <property type="evidence" value="ECO:0007669"/>
    <property type="project" value="InterPro"/>
</dbReference>
<keyword evidence="19" id="KW-1185">Reference proteome</keyword>
<evidence type="ECO:0000256" key="3">
    <source>
        <dbReference type="ARBA" id="ARBA00022448"/>
    </source>
</evidence>
<evidence type="ECO:0008006" key="20">
    <source>
        <dbReference type="Google" id="ProtNLM"/>
    </source>
</evidence>
<proteinExistence type="inferred from homology"/>
<dbReference type="GO" id="GO:0006811">
    <property type="term" value="P:monoatomic ion transport"/>
    <property type="evidence" value="ECO:0007669"/>
    <property type="project" value="UniProtKB-KW"/>
</dbReference>
<keyword evidence="8" id="KW-0625">Polysaccharide transport</keyword>
<evidence type="ECO:0000256" key="4">
    <source>
        <dbReference type="ARBA" id="ARBA00022452"/>
    </source>
</evidence>
<evidence type="ECO:0000256" key="15">
    <source>
        <dbReference type="SAM" id="SignalP"/>
    </source>
</evidence>
<evidence type="ECO:0000256" key="7">
    <source>
        <dbReference type="ARBA" id="ARBA00022729"/>
    </source>
</evidence>
<organism evidence="18 19">
    <name type="scientific">Polaromonas vacuolata</name>
    <dbReference type="NCBI Taxonomy" id="37448"/>
    <lineage>
        <taxon>Bacteria</taxon>
        <taxon>Pseudomonadati</taxon>
        <taxon>Pseudomonadota</taxon>
        <taxon>Betaproteobacteria</taxon>
        <taxon>Burkholderiales</taxon>
        <taxon>Comamonadaceae</taxon>
        <taxon>Polaromonas</taxon>
    </lineage>
</organism>
<evidence type="ECO:0000256" key="1">
    <source>
        <dbReference type="ARBA" id="ARBA00004571"/>
    </source>
</evidence>
<dbReference type="Gene3D" id="3.10.560.10">
    <property type="entry name" value="Outer membrane lipoprotein wza domain like"/>
    <property type="match status" value="2"/>
</dbReference>
<keyword evidence="3" id="KW-0813">Transport</keyword>